<evidence type="ECO:0000256" key="3">
    <source>
        <dbReference type="ARBA" id="ARBA00012922"/>
    </source>
</evidence>
<evidence type="ECO:0000259" key="6">
    <source>
        <dbReference type="Pfam" id="PF01425"/>
    </source>
</evidence>
<dbReference type="InterPro" id="IPR020556">
    <property type="entry name" value="Amidase_CS"/>
</dbReference>
<evidence type="ECO:0000256" key="2">
    <source>
        <dbReference type="ARBA" id="ARBA00009199"/>
    </source>
</evidence>
<organism evidence="7 8">
    <name type="scientific">Purpureocillium lilacinum</name>
    <name type="common">Paecilomyces lilacinus</name>
    <dbReference type="NCBI Taxonomy" id="33203"/>
    <lineage>
        <taxon>Eukaryota</taxon>
        <taxon>Fungi</taxon>
        <taxon>Dikarya</taxon>
        <taxon>Ascomycota</taxon>
        <taxon>Pezizomycotina</taxon>
        <taxon>Sordariomycetes</taxon>
        <taxon>Hypocreomycetidae</taxon>
        <taxon>Hypocreales</taxon>
        <taxon>Ophiocordycipitaceae</taxon>
        <taxon>Purpureocillium</taxon>
    </lineage>
</organism>
<evidence type="ECO:0000313" key="7">
    <source>
        <dbReference type="EMBL" id="KAK4074899.1"/>
    </source>
</evidence>
<dbReference type="SUPFAM" id="SSF75304">
    <property type="entry name" value="Amidase signature (AS) enzymes"/>
    <property type="match status" value="1"/>
</dbReference>
<comment type="catalytic activity">
    <reaction evidence="1">
        <text>a monocarboxylic acid amide + H2O = a monocarboxylate + NH4(+)</text>
        <dbReference type="Rhea" id="RHEA:12020"/>
        <dbReference type="ChEBI" id="CHEBI:15377"/>
        <dbReference type="ChEBI" id="CHEBI:28938"/>
        <dbReference type="ChEBI" id="CHEBI:35757"/>
        <dbReference type="ChEBI" id="CHEBI:83628"/>
        <dbReference type="EC" id="3.5.1.4"/>
    </reaction>
</comment>
<keyword evidence="4" id="KW-0378">Hydrolase</keyword>
<dbReference type="PANTHER" id="PTHR46072:SF2">
    <property type="entry name" value="AMIDASE (EUROFUNG)"/>
    <property type="match status" value="1"/>
</dbReference>
<dbReference type="Proteomes" id="UP001287286">
    <property type="component" value="Unassembled WGS sequence"/>
</dbReference>
<accession>A0ABR0BFN7</accession>
<dbReference type="Pfam" id="PF01425">
    <property type="entry name" value="Amidase"/>
    <property type="match status" value="1"/>
</dbReference>
<keyword evidence="8" id="KW-1185">Reference proteome</keyword>
<feature type="domain" description="Amidase" evidence="6">
    <location>
        <begin position="203"/>
        <end position="622"/>
    </location>
</feature>
<proteinExistence type="inferred from homology"/>
<dbReference type="Gene3D" id="3.90.1300.10">
    <property type="entry name" value="Amidase signature (AS) domain"/>
    <property type="match status" value="1"/>
</dbReference>
<dbReference type="PROSITE" id="PS00571">
    <property type="entry name" value="AMIDASES"/>
    <property type="match status" value="1"/>
</dbReference>
<reference evidence="7 8" key="1">
    <citation type="journal article" date="2024" name="Microbiol. Resour. Announc.">
        <title>Genome annotations for the ascomycete fungi Trichoderma harzianum, Trichoderma aggressivum, and Purpureocillium lilacinum.</title>
        <authorList>
            <person name="Beijen E.P.W."/>
            <person name="Ohm R.A."/>
        </authorList>
    </citation>
    <scope>NUCLEOTIDE SEQUENCE [LARGE SCALE GENOMIC DNA]</scope>
    <source>
        <strain evidence="7 8">CBS 150709</strain>
    </source>
</reference>
<comment type="similarity">
    <text evidence="2">Belongs to the amidase family.</text>
</comment>
<gene>
    <name evidence="7" type="ORF">Purlil1_12846</name>
</gene>
<protein>
    <recommendedName>
        <fullName evidence="3">amidase</fullName>
        <ecNumber evidence="3">3.5.1.4</ecNumber>
    </recommendedName>
</protein>
<comment type="caution">
    <text evidence="7">The sequence shown here is derived from an EMBL/GenBank/DDBJ whole genome shotgun (WGS) entry which is preliminary data.</text>
</comment>
<dbReference type="InterPro" id="IPR023631">
    <property type="entry name" value="Amidase_dom"/>
</dbReference>
<name>A0ABR0BFN7_PURLI</name>
<dbReference type="EC" id="3.5.1.4" evidence="3"/>
<evidence type="ECO:0000256" key="1">
    <source>
        <dbReference type="ARBA" id="ARBA00001311"/>
    </source>
</evidence>
<feature type="region of interest" description="Disordered" evidence="5">
    <location>
        <begin position="1"/>
        <end position="25"/>
    </location>
</feature>
<dbReference type="InterPro" id="IPR036928">
    <property type="entry name" value="AS_sf"/>
</dbReference>
<evidence type="ECO:0000256" key="4">
    <source>
        <dbReference type="ARBA" id="ARBA00022801"/>
    </source>
</evidence>
<evidence type="ECO:0000256" key="5">
    <source>
        <dbReference type="SAM" id="MobiDB-lite"/>
    </source>
</evidence>
<evidence type="ECO:0000313" key="8">
    <source>
        <dbReference type="Proteomes" id="UP001287286"/>
    </source>
</evidence>
<dbReference type="PANTHER" id="PTHR46072">
    <property type="entry name" value="AMIDASE-RELATED-RELATED"/>
    <property type="match status" value="1"/>
</dbReference>
<sequence>MQSAGGHNGAVSLRRGGKLPPPPGRLRFVRRADAPRMSLGQVGDSPAISAPLRQEMGDKMRANDGACHVSQLGGKAFSHCSTRAMHTIFAYSSICQERIPRSQWSSFGGTSNCCRDTVAPGTKHTASKPRDGTMDWQAIVAEKCCRRAAILDAVIPQVTDTASDSNIASILGDEDIGILTARMAKGEITAQAVVLEFIRREPLFADAIEQAKGLDEYFERTGRLLGPLHGIPISVKDQFNVEGVDTTLGYVARSFKPANHNAALVTILKRLGAITIAKTTIPQSILWGETENPLWGLTTYPNNPSLTPGGSSGGEAALLALFGSVCGWGTDIGGSVRFPSHLCGLFGPKPSSSRFPYAGVPVSQEGQNLVPSSIGRMSRHLSALIPVTKECPLSRPWILDPSVVPLPWREDAYQEVQTRRLKIGVILDDGVTRPHPEIQLAVRSAIVLFEQAGHTIIAWDTSDHLDCIKIMNQFHRTDGGEDVRSEVEAAGEPLTPHLETILESRPIKHNNKWNASARLDETNPEAVQTSKWMGYAKIWNFLDYTAMSFPLTRFGSDTLAEDYPPSEIHVAATTAREGYQHGYKPRNAWDEWNHQLYHPESMYGLPIGLQIIGRRFEEEKVLGVAMVLQNLVQTKGRISRGIS</sequence>
<dbReference type="EMBL" id="JAWRVI010000139">
    <property type="protein sequence ID" value="KAK4074899.1"/>
    <property type="molecule type" value="Genomic_DNA"/>
</dbReference>